<dbReference type="HAMAP" id="MF_00252">
    <property type="entry name" value="Lys_tRNA_synth_class2"/>
    <property type="match status" value="1"/>
</dbReference>
<keyword evidence="5 8" id="KW-0067">ATP-binding</keyword>
<dbReference type="InterPro" id="IPR044136">
    <property type="entry name" value="Lys-tRNA-ligase_II_N"/>
</dbReference>
<dbReference type="SUPFAM" id="SSF55681">
    <property type="entry name" value="Class II aaRS and biotin synthetases"/>
    <property type="match status" value="1"/>
</dbReference>
<dbReference type="GO" id="GO:0005829">
    <property type="term" value="C:cytosol"/>
    <property type="evidence" value="ECO:0007669"/>
    <property type="project" value="TreeGrafter"/>
</dbReference>
<keyword evidence="8" id="KW-0963">Cytoplasm</keyword>
<dbReference type="InterPro" id="IPR018149">
    <property type="entry name" value="Lys-tRNA-synth_II_C"/>
</dbReference>
<dbReference type="Pfam" id="PF00152">
    <property type="entry name" value="tRNA-synt_2"/>
    <property type="match status" value="1"/>
</dbReference>
<dbReference type="PANTHER" id="PTHR42918">
    <property type="entry name" value="LYSYL-TRNA SYNTHETASE"/>
    <property type="match status" value="1"/>
</dbReference>
<dbReference type="InterPro" id="IPR004365">
    <property type="entry name" value="NA-bd_OB_tRNA"/>
</dbReference>
<dbReference type="GO" id="GO:0000049">
    <property type="term" value="F:tRNA binding"/>
    <property type="evidence" value="ECO:0007669"/>
    <property type="project" value="TreeGrafter"/>
</dbReference>
<dbReference type="EC" id="6.1.1.6" evidence="8"/>
<evidence type="ECO:0000256" key="7">
    <source>
        <dbReference type="ARBA" id="ARBA00048573"/>
    </source>
</evidence>
<dbReference type="Gene3D" id="3.30.930.10">
    <property type="entry name" value="Bira Bifunctional Protein, Domain 2"/>
    <property type="match status" value="1"/>
</dbReference>
<sequence length="510" mass="57679">MSTEHTQHTHNNALDEIIAQRYAEIDEIRKMGIAPYPNRCEKQISCLDAKNAAEGTEAVTAGRLMQLRLMGKAAFAHLRDFSGRVQLYISKDNLGEESYAFFKKHIAVGDFVSVTGHVFVTKTGEKTIKVTKLTLLSKAIRPMPEKYHGLQDTEVRFRKRHLDLIANEDVKDIFIKRAKIITSIRKTLDDKGFLEVETPILNPDAGGAVARPFETYHNALKMPLYMRIALELYHKRLIIGGMDKIYEIGHMFRNEGIDTTHNPEFTMMELYQAYGDVNTMADLFDEILGNAAKAIGIEKIHFRGHEVDLRPPYTRVHIPEKWKEMFGRDIHEVLDGRQFNRAKLEEVAKEQGVKFTADDSDSDIFDELFEGKLLAEYHNPVIAMDYPTAVSPFSKTKPGDPEIVERFEVFVNGQELGNAYTELNDPADQLQRLKDQAAAKAIAKGEDAKNADIVDADYIEAMESGMPPTGGMGIGIDRIVMMLTGQDSIREIILFPTLKKLDEKEEKAEK</sequence>
<dbReference type="EMBL" id="NFJD01000004">
    <property type="protein sequence ID" value="OUO56263.1"/>
    <property type="molecule type" value="Genomic_DNA"/>
</dbReference>
<evidence type="ECO:0000256" key="9">
    <source>
        <dbReference type="RuleBase" id="RU000336"/>
    </source>
</evidence>
<dbReference type="InterPro" id="IPR006195">
    <property type="entry name" value="aa-tRNA-synth_II"/>
</dbReference>
<keyword evidence="8" id="KW-0648">Protein biosynthesis</keyword>
<accession>A0A1Y4DAN0</accession>
<dbReference type="AlphaFoldDB" id="A0A1Y4DAN0"/>
<dbReference type="InterPro" id="IPR045864">
    <property type="entry name" value="aa-tRNA-synth_II/BPL/LPL"/>
</dbReference>
<evidence type="ECO:0000313" key="12">
    <source>
        <dbReference type="Proteomes" id="UP000196368"/>
    </source>
</evidence>
<dbReference type="PANTHER" id="PTHR42918:SF15">
    <property type="entry name" value="LYSINE--TRNA LIGASE, CHLOROPLASTIC_MITOCHONDRIAL"/>
    <property type="match status" value="1"/>
</dbReference>
<comment type="subcellular location">
    <subcellularLocation>
        <location evidence="8">Cytoplasm</location>
    </subcellularLocation>
</comment>
<dbReference type="InterPro" id="IPR004364">
    <property type="entry name" value="Aa-tRNA-synt_II"/>
</dbReference>
<feature type="binding site" evidence="8">
    <location>
        <position position="415"/>
    </location>
    <ligand>
        <name>Mg(2+)</name>
        <dbReference type="ChEBI" id="CHEBI:18420"/>
        <label>2</label>
    </ligand>
</feature>
<evidence type="ECO:0000313" key="11">
    <source>
        <dbReference type="EMBL" id="OUO56263.1"/>
    </source>
</evidence>
<dbReference type="OrthoDB" id="9802326at2"/>
<keyword evidence="4 8" id="KW-0547">Nucleotide-binding</keyword>
<organism evidence="11 12">
    <name type="scientific">Candidatus Avelusimicrobium gallicola</name>
    <dbReference type="NCBI Taxonomy" id="2562704"/>
    <lineage>
        <taxon>Bacteria</taxon>
        <taxon>Pseudomonadati</taxon>
        <taxon>Elusimicrobiota</taxon>
        <taxon>Elusimicrobia</taxon>
        <taxon>Elusimicrobiales</taxon>
        <taxon>Elusimicrobiaceae</taxon>
        <taxon>Candidatus Avelusimicrobium</taxon>
    </lineage>
</organism>
<keyword evidence="12" id="KW-1185">Reference proteome</keyword>
<evidence type="ECO:0000256" key="6">
    <source>
        <dbReference type="ARBA" id="ARBA00023146"/>
    </source>
</evidence>
<dbReference type="PROSITE" id="PS50862">
    <property type="entry name" value="AA_TRNA_LIGASE_II"/>
    <property type="match status" value="1"/>
</dbReference>
<dbReference type="CDD" id="cd00775">
    <property type="entry name" value="LysRS_core"/>
    <property type="match status" value="1"/>
</dbReference>
<feature type="binding site" evidence="8">
    <location>
        <position position="408"/>
    </location>
    <ligand>
        <name>Mg(2+)</name>
        <dbReference type="ChEBI" id="CHEBI:18420"/>
        <label>1</label>
    </ligand>
</feature>
<evidence type="ECO:0000256" key="8">
    <source>
        <dbReference type="HAMAP-Rule" id="MF_00252"/>
    </source>
</evidence>
<dbReference type="GO" id="GO:0000287">
    <property type="term" value="F:magnesium ion binding"/>
    <property type="evidence" value="ECO:0007669"/>
    <property type="project" value="UniProtKB-UniRule"/>
</dbReference>
<keyword evidence="6 8" id="KW-0030">Aminoacyl-tRNA synthetase</keyword>
<dbReference type="InterPro" id="IPR012340">
    <property type="entry name" value="NA-bd_OB-fold"/>
</dbReference>
<evidence type="ECO:0000256" key="5">
    <source>
        <dbReference type="ARBA" id="ARBA00022840"/>
    </source>
</evidence>
<comment type="catalytic activity">
    <reaction evidence="7 8 9">
        <text>tRNA(Lys) + L-lysine + ATP = L-lysyl-tRNA(Lys) + AMP + diphosphate</text>
        <dbReference type="Rhea" id="RHEA:20792"/>
        <dbReference type="Rhea" id="RHEA-COMP:9696"/>
        <dbReference type="Rhea" id="RHEA-COMP:9697"/>
        <dbReference type="ChEBI" id="CHEBI:30616"/>
        <dbReference type="ChEBI" id="CHEBI:32551"/>
        <dbReference type="ChEBI" id="CHEBI:33019"/>
        <dbReference type="ChEBI" id="CHEBI:78442"/>
        <dbReference type="ChEBI" id="CHEBI:78529"/>
        <dbReference type="ChEBI" id="CHEBI:456215"/>
        <dbReference type="EC" id="6.1.1.6"/>
    </reaction>
</comment>
<dbReference type="GO" id="GO:0005524">
    <property type="term" value="F:ATP binding"/>
    <property type="evidence" value="ECO:0007669"/>
    <property type="project" value="UniProtKB-UniRule"/>
</dbReference>
<feature type="domain" description="Aminoacyl-transfer RNA synthetases class-II family profile" evidence="10">
    <location>
        <begin position="177"/>
        <end position="496"/>
    </location>
</feature>
<name>A0A1Y4DAN0_9BACT</name>
<comment type="subunit">
    <text evidence="8">Homodimer.</text>
</comment>
<keyword evidence="8 9" id="KW-0460">Magnesium</keyword>
<dbReference type="InterPro" id="IPR002313">
    <property type="entry name" value="Lys-tRNA-ligase_II"/>
</dbReference>
<keyword evidence="2 8" id="KW-0436">Ligase</keyword>
<dbReference type="Proteomes" id="UP000196368">
    <property type="component" value="Unassembled WGS sequence"/>
</dbReference>
<evidence type="ECO:0000259" key="10">
    <source>
        <dbReference type="PROSITE" id="PS50862"/>
    </source>
</evidence>
<comment type="cofactor">
    <cofactor evidence="8 9">
        <name>Mg(2+)</name>
        <dbReference type="ChEBI" id="CHEBI:18420"/>
    </cofactor>
    <text evidence="8 9">Binds 3 Mg(2+) ions per subunit.</text>
</comment>
<dbReference type="PRINTS" id="PR00982">
    <property type="entry name" value="TRNASYNTHLYS"/>
</dbReference>
<dbReference type="Pfam" id="PF01336">
    <property type="entry name" value="tRNA_anti-codon"/>
    <property type="match status" value="1"/>
</dbReference>
<dbReference type="Gene3D" id="2.40.50.140">
    <property type="entry name" value="Nucleic acid-binding proteins"/>
    <property type="match status" value="1"/>
</dbReference>
<evidence type="ECO:0000256" key="3">
    <source>
        <dbReference type="ARBA" id="ARBA00022723"/>
    </source>
</evidence>
<evidence type="ECO:0000256" key="4">
    <source>
        <dbReference type="ARBA" id="ARBA00022741"/>
    </source>
</evidence>
<evidence type="ECO:0000256" key="1">
    <source>
        <dbReference type="ARBA" id="ARBA00008226"/>
    </source>
</evidence>
<dbReference type="GO" id="GO:0006430">
    <property type="term" value="P:lysyl-tRNA aminoacylation"/>
    <property type="evidence" value="ECO:0007669"/>
    <property type="project" value="UniProtKB-UniRule"/>
</dbReference>
<keyword evidence="3 8" id="KW-0479">Metal-binding</keyword>
<dbReference type="NCBIfam" id="NF001756">
    <property type="entry name" value="PRK00484.1"/>
    <property type="match status" value="1"/>
</dbReference>
<dbReference type="RefSeq" id="WP_087289168.1">
    <property type="nucleotide sequence ID" value="NZ_NFJD01000004.1"/>
</dbReference>
<dbReference type="SUPFAM" id="SSF50249">
    <property type="entry name" value="Nucleic acid-binding proteins"/>
    <property type="match status" value="1"/>
</dbReference>
<gene>
    <name evidence="8" type="primary">lysS</name>
    <name evidence="11" type="ORF">B5F75_06510</name>
</gene>
<feature type="binding site" evidence="8">
    <location>
        <position position="415"/>
    </location>
    <ligand>
        <name>Mg(2+)</name>
        <dbReference type="ChEBI" id="CHEBI:18420"/>
        <label>1</label>
    </ligand>
</feature>
<comment type="similarity">
    <text evidence="1 8">Belongs to the class-II aminoacyl-tRNA synthetase family.</text>
</comment>
<proteinExistence type="inferred from homology"/>
<dbReference type="NCBIfam" id="TIGR00499">
    <property type="entry name" value="lysS_bact"/>
    <property type="match status" value="1"/>
</dbReference>
<dbReference type="CDD" id="cd04322">
    <property type="entry name" value="LysRS_N"/>
    <property type="match status" value="1"/>
</dbReference>
<dbReference type="GO" id="GO:0004824">
    <property type="term" value="F:lysine-tRNA ligase activity"/>
    <property type="evidence" value="ECO:0007669"/>
    <property type="project" value="UniProtKB-UniRule"/>
</dbReference>
<evidence type="ECO:0000256" key="2">
    <source>
        <dbReference type="ARBA" id="ARBA00022598"/>
    </source>
</evidence>
<protein>
    <recommendedName>
        <fullName evidence="8">Lysine--tRNA ligase</fullName>
        <ecNumber evidence="8">6.1.1.6</ecNumber>
    </recommendedName>
    <alternativeName>
        <fullName evidence="8">Lysyl-tRNA synthetase</fullName>
        <shortName evidence="8">LysRS</shortName>
    </alternativeName>
</protein>
<reference evidence="12" key="1">
    <citation type="submission" date="2017-04" db="EMBL/GenBank/DDBJ databases">
        <title>Function of individual gut microbiota members based on whole genome sequencing of pure cultures obtained from chicken caecum.</title>
        <authorList>
            <person name="Medvecky M."/>
            <person name="Cejkova D."/>
            <person name="Polansky O."/>
            <person name="Karasova D."/>
            <person name="Kubasova T."/>
            <person name="Cizek A."/>
            <person name="Rychlik I."/>
        </authorList>
    </citation>
    <scope>NUCLEOTIDE SEQUENCE [LARGE SCALE GENOMIC DNA]</scope>
    <source>
        <strain evidence="12">An273</strain>
    </source>
</reference>
<comment type="caution">
    <text evidence="11">The sequence shown here is derived from an EMBL/GenBank/DDBJ whole genome shotgun (WGS) entry which is preliminary data.</text>
</comment>